<reference evidence="6" key="1">
    <citation type="journal article" date="2019" name="Int. J. Syst. Evol. Microbiol.">
        <title>The Global Catalogue of Microorganisms (GCM) 10K type strain sequencing project: providing services to taxonomists for standard genome sequencing and annotation.</title>
        <authorList>
            <consortium name="The Broad Institute Genomics Platform"/>
            <consortium name="The Broad Institute Genome Sequencing Center for Infectious Disease"/>
            <person name="Wu L."/>
            <person name="Ma J."/>
        </authorList>
    </citation>
    <scope>NUCLEOTIDE SEQUENCE [LARGE SCALE GENOMIC DNA]</scope>
    <source>
        <strain evidence="6">CECT 8064</strain>
    </source>
</reference>
<feature type="domain" description="6-phosphogluconate dehydrogenase NADP-binding" evidence="3">
    <location>
        <begin position="14"/>
        <end position="153"/>
    </location>
</feature>
<dbReference type="PIRSF" id="PIRSF000103">
    <property type="entry name" value="HIBADH"/>
    <property type="match status" value="1"/>
</dbReference>
<evidence type="ECO:0000259" key="4">
    <source>
        <dbReference type="Pfam" id="PF21761"/>
    </source>
</evidence>
<dbReference type="EC" id="1.1.-.-" evidence="5"/>
<evidence type="ECO:0000313" key="5">
    <source>
        <dbReference type="EMBL" id="MFC4512793.1"/>
    </source>
</evidence>
<dbReference type="SUPFAM" id="SSF51735">
    <property type="entry name" value="NAD(P)-binding Rossmann-fold domains"/>
    <property type="match status" value="1"/>
</dbReference>
<keyword evidence="6" id="KW-1185">Reference proteome</keyword>
<sequence>MAGRNHEWFPLATAGAMLAGGHPTTVWNRSPGKAGELTARGAVEAKDVVDAVAASPLVIVCVLDYDAVGESLAPATGALRGRALVNLTADTPARAREMAAWAAGHGIDYLDGSIMTPTVTIGTDQALVLYSGPEDVWAAHRAALASLGGTADHLGTDPGRAAAYDVALLDLFWTTVSGYVHALALARAENVSGKELVPYALGITGLMSRIIPRFAEAADEGRHPGDEAVLATAAAGMAHVVHAAEAHGLDTGVMAAAHAVARRAVEAGYGADSVSHLVEVLGRKGPTTPARR</sequence>
<dbReference type="EMBL" id="JBHSFS010000003">
    <property type="protein sequence ID" value="MFC4512793.1"/>
    <property type="molecule type" value="Genomic_DNA"/>
</dbReference>
<gene>
    <name evidence="5" type="ORF">ACFPEN_07575</name>
</gene>
<dbReference type="InterPro" id="IPR036291">
    <property type="entry name" value="NAD(P)-bd_dom_sf"/>
</dbReference>
<dbReference type="Pfam" id="PF21761">
    <property type="entry name" value="RedAm-like_C"/>
    <property type="match status" value="1"/>
</dbReference>
<dbReference type="InterPro" id="IPR015815">
    <property type="entry name" value="HIBADH-related"/>
</dbReference>
<accession>A0ABV9BFJ2</accession>
<dbReference type="Gene3D" id="1.10.1040.10">
    <property type="entry name" value="N-(1-d-carboxylethyl)-l-norvaline Dehydrogenase, domain 2"/>
    <property type="match status" value="1"/>
</dbReference>
<proteinExistence type="inferred from homology"/>
<feature type="domain" description="NADPH-dependent reductive aminase-like C-terminal" evidence="4">
    <location>
        <begin position="157"/>
        <end position="282"/>
    </location>
</feature>
<comment type="caution">
    <text evidence="5">The sequence shown here is derived from an EMBL/GenBank/DDBJ whole genome shotgun (WGS) entry which is preliminary data.</text>
</comment>
<protein>
    <submittedName>
        <fullName evidence="5">NAD(P)-dependent oxidoreductase</fullName>
        <ecNumber evidence="5">1.1.-.-</ecNumber>
    </submittedName>
</protein>
<comment type="similarity">
    <text evidence="1">Belongs to the HIBADH-related family.</text>
</comment>
<keyword evidence="2 5" id="KW-0560">Oxidoreductase</keyword>
<dbReference type="InterPro" id="IPR006115">
    <property type="entry name" value="6PGDH_NADP-bd"/>
</dbReference>
<evidence type="ECO:0000313" key="6">
    <source>
        <dbReference type="Proteomes" id="UP001595990"/>
    </source>
</evidence>
<dbReference type="GO" id="GO:0016491">
    <property type="term" value="F:oxidoreductase activity"/>
    <property type="evidence" value="ECO:0007669"/>
    <property type="project" value="UniProtKB-KW"/>
</dbReference>
<evidence type="ECO:0000259" key="3">
    <source>
        <dbReference type="Pfam" id="PF03446"/>
    </source>
</evidence>
<dbReference type="RefSeq" id="WP_417922556.1">
    <property type="nucleotide sequence ID" value="NZ_JBHSFS010000003.1"/>
</dbReference>
<dbReference type="Gene3D" id="3.40.50.720">
    <property type="entry name" value="NAD(P)-binding Rossmann-like Domain"/>
    <property type="match status" value="1"/>
</dbReference>
<dbReference type="InterPro" id="IPR051265">
    <property type="entry name" value="HIBADH-related_NP60_sf"/>
</dbReference>
<evidence type="ECO:0000256" key="2">
    <source>
        <dbReference type="ARBA" id="ARBA00023002"/>
    </source>
</evidence>
<organism evidence="5 6">
    <name type="scientific">Streptomyces ehimensis</name>
    <dbReference type="NCBI Taxonomy" id="68195"/>
    <lineage>
        <taxon>Bacteria</taxon>
        <taxon>Bacillati</taxon>
        <taxon>Actinomycetota</taxon>
        <taxon>Actinomycetes</taxon>
        <taxon>Kitasatosporales</taxon>
        <taxon>Streptomycetaceae</taxon>
        <taxon>Streptomyces</taxon>
    </lineage>
</organism>
<evidence type="ECO:0000256" key="1">
    <source>
        <dbReference type="ARBA" id="ARBA00009080"/>
    </source>
</evidence>
<dbReference type="Pfam" id="PF03446">
    <property type="entry name" value="NAD_binding_2"/>
    <property type="match status" value="1"/>
</dbReference>
<dbReference type="PANTHER" id="PTHR43580">
    <property type="entry name" value="OXIDOREDUCTASE GLYR1-RELATED"/>
    <property type="match status" value="1"/>
</dbReference>
<dbReference type="PANTHER" id="PTHR43580:SF2">
    <property type="entry name" value="CYTOKINE-LIKE NUCLEAR FACTOR N-PAC"/>
    <property type="match status" value="1"/>
</dbReference>
<dbReference type="Proteomes" id="UP001595990">
    <property type="component" value="Unassembled WGS sequence"/>
</dbReference>
<dbReference type="InterPro" id="IPR048666">
    <property type="entry name" value="RedAm-like_C"/>
</dbReference>
<name>A0ABV9BFJ2_9ACTN</name>
<dbReference type="InterPro" id="IPR013328">
    <property type="entry name" value="6PGD_dom2"/>
</dbReference>